<dbReference type="Gene3D" id="3.40.720.10">
    <property type="entry name" value="Alkaline Phosphatase, subunit A"/>
    <property type="match status" value="1"/>
</dbReference>
<feature type="binding site" evidence="3">
    <location>
        <position position="148"/>
    </location>
    <ligand>
        <name>Mg(2+)</name>
        <dbReference type="ChEBI" id="CHEBI:18420"/>
    </ligand>
</feature>
<dbReference type="PANTHER" id="PTHR11596:SF5">
    <property type="entry name" value="ALKALINE PHOSPHATASE"/>
    <property type="match status" value="1"/>
</dbReference>
<sequence length="460" mass="50690">MKRRSFFKRGLLATLGTTLVPSISSIGHPRGVRDGAKNVIFLVSDGMSHGTLNMADILQRRKNGKPSAWVDLYVNNKVKRALMDTASANSMVTDSAAAGSAWGGGMRVDNGALNIGPNGEKPTPILQKFKNAGKSVGCVTTVPVTHATPASFCVNNFNRNDQEGIAQDYLNLKFDLWLGGGDKYFNSSKRKDRTDLYQSFKKSGYKIVRSRKELIELKSGPALGIFADDALPYSVDRENQAELKNKTPSLTEMTKKAIEILSSNDNGFMLQVEGGKVDWAAHGNDTPALVYDQLEFDNAVNAAIEFAEEDGQTLVVITTDHGNGEPGVFYGKKADSNFDRLQNVLCSNEWVLNQIDKSFTPGQVIELIENSQKVILNVSEAKRVLASYENIEKSGLYNPRQLPFKSLADFQEKHFSVHWANNEHSGVFVELAMFGPGAEKLPGMIENYKLHDFILKTTQL</sequence>
<keyword evidence="1" id="KW-0597">Phosphoprotein</keyword>
<dbReference type="InterPro" id="IPR001952">
    <property type="entry name" value="Alkaline_phosphatase"/>
</dbReference>
<organism evidence="5 6">
    <name type="scientific">Indibacter alkaliphilus (strain CCUG 57479 / KCTC 22604 / LW1)</name>
    <dbReference type="NCBI Taxonomy" id="1189612"/>
    <lineage>
        <taxon>Bacteria</taxon>
        <taxon>Pseudomonadati</taxon>
        <taxon>Bacteroidota</taxon>
        <taxon>Cytophagia</taxon>
        <taxon>Cytophagales</taxon>
        <taxon>Cyclobacteriaceae</taxon>
    </lineage>
</organism>
<feature type="binding site" evidence="3">
    <location>
        <position position="320"/>
    </location>
    <ligand>
        <name>Zn(2+)</name>
        <dbReference type="ChEBI" id="CHEBI:29105"/>
        <label>2</label>
    </ligand>
</feature>
<evidence type="ECO:0000256" key="2">
    <source>
        <dbReference type="PIRSR" id="PIRSR601952-1"/>
    </source>
</evidence>
<dbReference type="STRING" id="1189612.A33Q_4636"/>
<accession>S2DP57</accession>
<feature type="binding site" evidence="3">
    <location>
        <position position="278"/>
    </location>
    <ligand>
        <name>Zn(2+)</name>
        <dbReference type="ChEBI" id="CHEBI:29105"/>
        <label>2</label>
    </ligand>
</feature>
<feature type="binding site" evidence="3">
    <location>
        <position position="45"/>
    </location>
    <ligand>
        <name>Mg(2+)</name>
        <dbReference type="ChEBI" id="CHEBI:18420"/>
    </ligand>
</feature>
<keyword evidence="6" id="KW-1185">Reference proteome</keyword>
<evidence type="ECO:0000256" key="3">
    <source>
        <dbReference type="PIRSR" id="PIRSR601952-2"/>
    </source>
</evidence>
<feature type="binding site" evidence="3">
    <location>
        <position position="282"/>
    </location>
    <ligand>
        <name>Zn(2+)</name>
        <dbReference type="ChEBI" id="CHEBI:29105"/>
        <label>2</label>
    </ligand>
</feature>
<name>S2DP57_INDAL</name>
<dbReference type="CDD" id="cd16012">
    <property type="entry name" value="ALP"/>
    <property type="match status" value="1"/>
</dbReference>
<dbReference type="OrthoDB" id="9794455at2"/>
<feature type="binding site" evidence="3">
    <location>
        <position position="424"/>
    </location>
    <ligand>
        <name>Zn(2+)</name>
        <dbReference type="ChEBI" id="CHEBI:29105"/>
        <label>2</label>
    </ligand>
</feature>
<evidence type="ECO:0000313" key="5">
    <source>
        <dbReference type="EMBL" id="EOZ91568.1"/>
    </source>
</evidence>
<dbReference type="EMBL" id="ALWO02000054">
    <property type="protein sequence ID" value="EOZ91568.1"/>
    <property type="molecule type" value="Genomic_DNA"/>
</dbReference>
<keyword evidence="3" id="KW-0460">Magnesium</keyword>
<dbReference type="GO" id="GO:0046872">
    <property type="term" value="F:metal ion binding"/>
    <property type="evidence" value="ECO:0007669"/>
    <property type="project" value="UniProtKB-KW"/>
</dbReference>
<dbReference type="eggNOG" id="COG1785">
    <property type="taxonomic scope" value="Bacteria"/>
</dbReference>
<dbReference type="GO" id="GO:0004035">
    <property type="term" value="F:alkaline phosphatase activity"/>
    <property type="evidence" value="ECO:0007669"/>
    <property type="project" value="UniProtKB-EC"/>
</dbReference>
<dbReference type="EC" id="3.1.3.1" evidence="5"/>
<dbReference type="AlphaFoldDB" id="S2DP57"/>
<feature type="binding site" evidence="3">
    <location>
        <position position="45"/>
    </location>
    <ligand>
        <name>Zn(2+)</name>
        <dbReference type="ChEBI" id="CHEBI:29105"/>
        <label>2</label>
    </ligand>
</feature>
<evidence type="ECO:0000256" key="1">
    <source>
        <dbReference type="ARBA" id="ARBA00022553"/>
    </source>
</evidence>
<feature type="binding site" evidence="3">
    <location>
        <position position="321"/>
    </location>
    <ligand>
        <name>Zn(2+)</name>
        <dbReference type="ChEBI" id="CHEBI:29105"/>
        <label>2</label>
    </ligand>
</feature>
<keyword evidence="5" id="KW-0378">Hydrolase</keyword>
<dbReference type="SUPFAM" id="SSF53649">
    <property type="entry name" value="Alkaline phosphatase-like"/>
    <property type="match status" value="1"/>
</dbReference>
<dbReference type="Proteomes" id="UP000006073">
    <property type="component" value="Unassembled WGS sequence"/>
</dbReference>
<reference evidence="5 6" key="1">
    <citation type="journal article" date="2013" name="Genome Announc.">
        <title>Draft Genome Sequence of Indibacter alkaliphilus Strain LW1T, Isolated from Lonar Lake, a Haloalkaline Lake in the Buldana District of Maharashtra, India.</title>
        <authorList>
            <person name="Singh A."/>
            <person name="Kumar Jangir P."/>
            <person name="Sharma R."/>
            <person name="Singh A."/>
            <person name="Kumar Pinnaka A."/>
            <person name="Shivaji S."/>
        </authorList>
    </citation>
    <scope>NUCLEOTIDE SEQUENCE [LARGE SCALE GENOMIC DNA]</scope>
    <source>
        <strain evidence="6">CCUG 57479 / KCTC 22604 / LW1</strain>
    </source>
</reference>
<dbReference type="RefSeq" id="WP_009035473.1">
    <property type="nucleotide sequence ID" value="NZ_ALWO02000054.1"/>
</dbReference>
<keyword evidence="3" id="KW-0479">Metal-binding</keyword>
<comment type="similarity">
    <text evidence="4">Belongs to the alkaline phosphatase family.</text>
</comment>
<dbReference type="Gene3D" id="1.10.60.40">
    <property type="match status" value="1"/>
</dbReference>
<comment type="cofactor">
    <cofactor evidence="3">
        <name>Mg(2+)</name>
        <dbReference type="ChEBI" id="CHEBI:18420"/>
    </cofactor>
    <text evidence="3">Binds 1 Mg(2+) ion.</text>
</comment>
<evidence type="ECO:0000313" key="6">
    <source>
        <dbReference type="Proteomes" id="UP000006073"/>
    </source>
</evidence>
<comment type="caution">
    <text evidence="5">The sequence shown here is derived from an EMBL/GenBank/DDBJ whole genome shotgun (WGS) entry which is preliminary data.</text>
</comment>
<gene>
    <name evidence="5" type="ORF">A33Q_4636</name>
</gene>
<keyword evidence="3" id="KW-0862">Zinc</keyword>
<dbReference type="SMART" id="SM00098">
    <property type="entry name" value="alkPPc"/>
    <property type="match status" value="1"/>
</dbReference>
<comment type="cofactor">
    <cofactor evidence="3">
        <name>Zn(2+)</name>
        <dbReference type="ChEBI" id="CHEBI:29105"/>
    </cofactor>
    <text evidence="3">Binds 2 Zn(2+) ions.</text>
</comment>
<dbReference type="PRINTS" id="PR00113">
    <property type="entry name" value="ALKPHPHTASE"/>
</dbReference>
<feature type="binding site" evidence="3">
    <location>
        <position position="273"/>
    </location>
    <ligand>
        <name>Mg(2+)</name>
        <dbReference type="ChEBI" id="CHEBI:18420"/>
    </ligand>
</feature>
<protein>
    <submittedName>
        <fullName evidence="5">Alkaline phosphatase</fullName>
        <ecNumber evidence="5">3.1.3.1</ecNumber>
    </submittedName>
</protein>
<feature type="active site" description="Phosphoserine intermediate" evidence="2">
    <location>
        <position position="95"/>
    </location>
</feature>
<proteinExistence type="inferred from homology"/>
<dbReference type="InterPro" id="IPR017850">
    <property type="entry name" value="Alkaline_phosphatase_core_sf"/>
</dbReference>
<evidence type="ECO:0000256" key="4">
    <source>
        <dbReference type="RuleBase" id="RU003946"/>
    </source>
</evidence>
<feature type="binding site" evidence="3">
    <location>
        <position position="146"/>
    </location>
    <ligand>
        <name>Mg(2+)</name>
        <dbReference type="ChEBI" id="CHEBI:18420"/>
    </ligand>
</feature>
<dbReference type="Pfam" id="PF00245">
    <property type="entry name" value="Alk_phosphatase"/>
    <property type="match status" value="1"/>
</dbReference>
<dbReference type="PANTHER" id="PTHR11596">
    <property type="entry name" value="ALKALINE PHOSPHATASE"/>
    <property type="match status" value="1"/>
</dbReference>